<dbReference type="PROSITE" id="PS51318">
    <property type="entry name" value="TAT"/>
    <property type="match status" value="1"/>
</dbReference>
<dbReference type="Gene3D" id="3.40.190.10">
    <property type="entry name" value="Periplasmic binding protein-like II"/>
    <property type="match status" value="2"/>
</dbReference>
<sequence length="282" mass="30175">MLTILTRRRLFGALLAAGLWTASALPAAAQDRFITVASTTSTEQSGLFARILPLFKGQTGIDVRVVAQGTGQALETGRRGDADVLFVHDTKAEEKFVADGFARKRHDVMYNDFVVVGPASDPAGIKGTKDVSSALKKIAAAEVPFASRGDDSGTHKAEQRLWQAAGVDTASASTGWYRSTGSGMGPTLNTSAAMDAYTLADRGTWLSFKNRGNLTILLEGDKRLFNQYGVMLVNPEKHPHVKVEDGASFVDWLVSAEGQDAITGHRIDGEQLFFPNADKAGS</sequence>
<evidence type="ECO:0000259" key="2">
    <source>
        <dbReference type="Pfam" id="PF12849"/>
    </source>
</evidence>
<accession>A0ABX7BI27</accession>
<feature type="domain" description="PBP" evidence="2">
    <location>
        <begin position="29"/>
        <end position="257"/>
    </location>
</feature>
<dbReference type="PANTHER" id="PTHR37945">
    <property type="entry name" value="EXTRACELLULAR TUNGSTATE BINDING PROTEIN"/>
    <property type="match status" value="1"/>
</dbReference>
<gene>
    <name evidence="3" type="ORF">IGS68_13500</name>
</gene>
<name>A0ABX7BI27_9PROT</name>
<dbReference type="SUPFAM" id="SSF53850">
    <property type="entry name" value="Periplasmic binding protein-like II"/>
    <property type="match status" value="1"/>
</dbReference>
<evidence type="ECO:0000313" key="3">
    <source>
        <dbReference type="EMBL" id="QQP92147.1"/>
    </source>
</evidence>
<dbReference type="InterPro" id="IPR006311">
    <property type="entry name" value="TAT_signal"/>
</dbReference>
<proteinExistence type="predicted"/>
<evidence type="ECO:0000256" key="1">
    <source>
        <dbReference type="SAM" id="SignalP"/>
    </source>
</evidence>
<reference evidence="3" key="1">
    <citation type="submission" date="2021-02" db="EMBL/GenBank/DDBJ databases">
        <title>Skermanella TT6 skin isolate.</title>
        <authorList>
            <person name="Lee K."/>
            <person name="Ganzorig M."/>
        </authorList>
    </citation>
    <scope>NUCLEOTIDE SEQUENCE</scope>
    <source>
        <strain evidence="3">TT6</strain>
    </source>
</reference>
<dbReference type="InterPro" id="IPR024370">
    <property type="entry name" value="PBP_domain"/>
</dbReference>
<dbReference type="PANTHER" id="PTHR37945:SF1">
    <property type="entry name" value="EXTRACELLULAR TUNGSTATE BINDING PROTEIN"/>
    <property type="match status" value="1"/>
</dbReference>
<evidence type="ECO:0000313" key="4">
    <source>
        <dbReference type="Proteomes" id="UP000595197"/>
    </source>
</evidence>
<dbReference type="Proteomes" id="UP000595197">
    <property type="component" value="Chromosome"/>
</dbReference>
<dbReference type="Pfam" id="PF12849">
    <property type="entry name" value="PBP_like_2"/>
    <property type="match status" value="1"/>
</dbReference>
<dbReference type="EMBL" id="CP067420">
    <property type="protein sequence ID" value="QQP92147.1"/>
    <property type="molecule type" value="Genomic_DNA"/>
</dbReference>
<dbReference type="InterPro" id="IPR052738">
    <property type="entry name" value="ABC-Tungstate_binding"/>
</dbReference>
<dbReference type="RefSeq" id="WP_201080767.1">
    <property type="nucleotide sequence ID" value="NZ_CP067420.1"/>
</dbReference>
<protein>
    <submittedName>
        <fullName evidence="3">Substrate-binding domain-containing protein</fullName>
    </submittedName>
</protein>
<keyword evidence="1" id="KW-0732">Signal</keyword>
<keyword evidence="4" id="KW-1185">Reference proteome</keyword>
<organism evidence="3 4">
    <name type="scientific">Skermanella cutis</name>
    <dbReference type="NCBI Taxonomy" id="2775420"/>
    <lineage>
        <taxon>Bacteria</taxon>
        <taxon>Pseudomonadati</taxon>
        <taxon>Pseudomonadota</taxon>
        <taxon>Alphaproteobacteria</taxon>
        <taxon>Rhodospirillales</taxon>
        <taxon>Azospirillaceae</taxon>
        <taxon>Skermanella</taxon>
    </lineage>
</organism>
<feature type="signal peptide" evidence="1">
    <location>
        <begin position="1"/>
        <end position="29"/>
    </location>
</feature>
<feature type="chain" id="PRO_5045815835" evidence="1">
    <location>
        <begin position="30"/>
        <end position="282"/>
    </location>
</feature>